<dbReference type="VEuPathDB" id="VectorBase:SCAU010312"/>
<proteinExistence type="predicted"/>
<dbReference type="KEGG" id="scac:106093152"/>
<dbReference type="Pfam" id="PF08445">
    <property type="entry name" value="FR47"/>
    <property type="match status" value="1"/>
</dbReference>
<dbReference type="InterPro" id="IPR016181">
    <property type="entry name" value="Acyl_CoA_acyltransferase"/>
</dbReference>
<dbReference type="GO" id="GO:0016747">
    <property type="term" value="F:acyltransferase activity, transferring groups other than amino-acyl groups"/>
    <property type="evidence" value="ECO:0007669"/>
    <property type="project" value="InterPro"/>
</dbReference>
<dbReference type="InterPro" id="IPR013653">
    <property type="entry name" value="GCN5-like_dom"/>
</dbReference>
<evidence type="ECO:0000259" key="2">
    <source>
        <dbReference type="Pfam" id="PF18713"/>
    </source>
</evidence>
<organism evidence="3 4">
    <name type="scientific">Stomoxys calcitrans</name>
    <name type="common">Stable fly</name>
    <name type="synonym">Conops calcitrans</name>
    <dbReference type="NCBI Taxonomy" id="35570"/>
    <lineage>
        <taxon>Eukaryota</taxon>
        <taxon>Metazoa</taxon>
        <taxon>Ecdysozoa</taxon>
        <taxon>Arthropoda</taxon>
        <taxon>Hexapoda</taxon>
        <taxon>Insecta</taxon>
        <taxon>Pterygota</taxon>
        <taxon>Neoptera</taxon>
        <taxon>Endopterygota</taxon>
        <taxon>Diptera</taxon>
        <taxon>Brachycera</taxon>
        <taxon>Muscomorpha</taxon>
        <taxon>Muscoidea</taxon>
        <taxon>Muscidae</taxon>
        <taxon>Stomoxys</taxon>
    </lineage>
</organism>
<evidence type="ECO:0000259" key="1">
    <source>
        <dbReference type="Pfam" id="PF08445"/>
    </source>
</evidence>
<evidence type="ECO:0000313" key="4">
    <source>
        <dbReference type="Proteomes" id="UP000095300"/>
    </source>
</evidence>
<dbReference type="InterPro" id="IPR041506">
    <property type="entry name" value="DUF5645"/>
</dbReference>
<feature type="domain" description="DUF5645" evidence="2">
    <location>
        <begin position="10"/>
        <end position="136"/>
    </location>
</feature>
<gene>
    <name evidence="3" type="primary">106093152</name>
</gene>
<evidence type="ECO:0000313" key="3">
    <source>
        <dbReference type="EnsemblMetazoa" id="SCAU010312-PA"/>
    </source>
</evidence>
<keyword evidence="4" id="KW-1185">Reference proteome</keyword>
<protein>
    <recommendedName>
        <fullName evidence="5">N-acetyltransferase domain-containing protein</fullName>
    </recommendedName>
</protein>
<evidence type="ECO:0008006" key="5">
    <source>
        <dbReference type="Google" id="ProtNLM"/>
    </source>
</evidence>
<dbReference type="Proteomes" id="UP000095300">
    <property type="component" value="Unassembled WGS sequence"/>
</dbReference>
<accession>A0A1I8PR21</accession>
<dbReference type="SUPFAM" id="SSF55729">
    <property type="entry name" value="Acyl-CoA N-acyltransferases (Nat)"/>
    <property type="match status" value="1"/>
</dbReference>
<dbReference type="PANTHER" id="PTHR20958">
    <property type="entry name" value="GLYCINE N-ACYLTRANSFERASE-LIKE PROTEIN"/>
    <property type="match status" value="1"/>
</dbReference>
<dbReference type="Pfam" id="PF18713">
    <property type="entry name" value="DUF5645"/>
    <property type="match status" value="1"/>
</dbReference>
<name>A0A1I8PR21_STOCA</name>
<dbReference type="EnsemblMetazoa" id="SCAU010312-RA">
    <property type="protein sequence ID" value="SCAU010312-PA"/>
    <property type="gene ID" value="SCAU010312"/>
</dbReference>
<reference evidence="3" key="1">
    <citation type="submission" date="2020-05" db="UniProtKB">
        <authorList>
            <consortium name="EnsemblMetazoa"/>
        </authorList>
    </citation>
    <scope>IDENTIFICATION</scope>
    <source>
        <strain evidence="3">USDA</strain>
    </source>
</reference>
<dbReference type="Gene3D" id="3.40.630.30">
    <property type="match status" value="2"/>
</dbReference>
<dbReference type="OrthoDB" id="61870at2759"/>
<feature type="domain" description="GCN5-related N-acetyltransferase Rv2170-like" evidence="1">
    <location>
        <begin position="212"/>
        <end position="297"/>
    </location>
</feature>
<dbReference type="InterPro" id="IPR053225">
    <property type="entry name" value="Acyl-CoA_N-acyltransferase"/>
</dbReference>
<dbReference type="AlphaFoldDB" id="A0A1I8PR21"/>
<dbReference type="PANTHER" id="PTHR20958:SF10">
    <property type="entry name" value="GH05617P-RELATED"/>
    <property type="match status" value="1"/>
</dbReference>
<sequence length="303" mass="35229">MSNGITKPEILRPLTEPELEELLQLYKQKYGIDSPQYLLIYNQCKWNEKLKELKISDQNKKWISFRREFYTHAKGDFRTYGTYICLHQDLIQSVTFHTWQPDFKELLECLDKTELICWQSGPLLVNVAAEYSKELRQIIANKGVTIQRARSSSLFVLKRENALNLDPPVIPDGYELRQLQQEDAELVHSHWPNKKEGSLDYLKGLIEIDTTFGVFKKADNSLIAWIFRNEFSGLGILQVLESEQRKGFGTIVVKAISYAIAKTESINITAWILLENVKSQTLFRNIGFEARLVNQWIQLNKIE</sequence>
<dbReference type="STRING" id="35570.A0A1I8PR21"/>